<accession>A0A7J6SDH9</accession>
<name>A0A7J6SDH9_PEROL</name>
<feature type="region of interest" description="Disordered" evidence="1">
    <location>
        <begin position="391"/>
        <end position="433"/>
    </location>
</feature>
<gene>
    <name evidence="2" type="ORF">FOZ62_026863</name>
</gene>
<feature type="compositionally biased region" description="Basic and acidic residues" evidence="1">
    <location>
        <begin position="391"/>
        <end position="416"/>
    </location>
</feature>
<comment type="caution">
    <text evidence="2">The sequence shown here is derived from an EMBL/GenBank/DDBJ whole genome shotgun (WGS) entry which is preliminary data.</text>
</comment>
<dbReference type="Proteomes" id="UP000574390">
    <property type="component" value="Unassembled WGS sequence"/>
</dbReference>
<feature type="compositionally biased region" description="Basic and acidic residues" evidence="1">
    <location>
        <begin position="187"/>
        <end position="200"/>
    </location>
</feature>
<evidence type="ECO:0000313" key="3">
    <source>
        <dbReference type="Proteomes" id="UP000574390"/>
    </source>
</evidence>
<dbReference type="AlphaFoldDB" id="A0A7J6SDH9"/>
<feature type="region of interest" description="Disordered" evidence="1">
    <location>
        <begin position="187"/>
        <end position="262"/>
    </location>
</feature>
<feature type="compositionally biased region" description="Basic and acidic residues" evidence="1">
    <location>
        <begin position="50"/>
        <end position="61"/>
    </location>
</feature>
<reference evidence="2 3" key="1">
    <citation type="submission" date="2020-04" db="EMBL/GenBank/DDBJ databases">
        <title>Perkinsus olseni comparative genomics.</title>
        <authorList>
            <person name="Bogema D.R."/>
        </authorList>
    </citation>
    <scope>NUCLEOTIDE SEQUENCE [LARGE SCALE GENOMIC DNA]</scope>
    <source>
        <strain evidence="2">ATCC PRA-205</strain>
    </source>
</reference>
<organism evidence="2 3">
    <name type="scientific">Perkinsus olseni</name>
    <name type="common">Perkinsus atlanticus</name>
    <dbReference type="NCBI Taxonomy" id="32597"/>
    <lineage>
        <taxon>Eukaryota</taxon>
        <taxon>Sar</taxon>
        <taxon>Alveolata</taxon>
        <taxon>Perkinsozoa</taxon>
        <taxon>Perkinsea</taxon>
        <taxon>Perkinsida</taxon>
        <taxon>Perkinsidae</taxon>
        <taxon>Perkinsus</taxon>
    </lineage>
</organism>
<feature type="compositionally biased region" description="Basic and acidic residues" evidence="1">
    <location>
        <begin position="250"/>
        <end position="259"/>
    </location>
</feature>
<feature type="region of interest" description="Disordered" evidence="1">
    <location>
        <begin position="1"/>
        <end position="114"/>
    </location>
</feature>
<feature type="non-terminal residue" evidence="2">
    <location>
        <position position="1"/>
    </location>
</feature>
<feature type="compositionally biased region" description="Low complexity" evidence="1">
    <location>
        <begin position="1"/>
        <end position="33"/>
    </location>
</feature>
<dbReference type="EMBL" id="JABANM010015547">
    <property type="protein sequence ID" value="KAF4730873.1"/>
    <property type="molecule type" value="Genomic_DNA"/>
</dbReference>
<feature type="compositionally biased region" description="Basic and acidic residues" evidence="1">
    <location>
        <begin position="100"/>
        <end position="114"/>
    </location>
</feature>
<proteinExistence type="predicted"/>
<evidence type="ECO:0000256" key="1">
    <source>
        <dbReference type="SAM" id="MobiDB-lite"/>
    </source>
</evidence>
<evidence type="ECO:0000313" key="2">
    <source>
        <dbReference type="EMBL" id="KAF4730873.1"/>
    </source>
</evidence>
<sequence length="455" mass="48472">IIPPTASSRCSSRASPALRAVHPSGSSNSRSSRATYLKQHHRPGPAGEQLRGERLDKEDMLRSATAAASERPTALEGLGTSPRATVVAAARSVGSQQQKAGDEKSSESPKRGISLKNEDARKALQSAIDNFPSEASAVCQEVLQSLTLAGVIIEPQTYEAMIRAAEVSGDTELAGVLFNGVSILVDDDKKDDLGGRKSPVEDEDSSQRSAPAPVELPPSQALGSQSPPGLSTAAASAANPGTPLTIVPQEESKSQKPEPMRLNAKAPEFVPAGHGTAPTTRFLDSLMDHRRAVAAARYYQNQFMAARYMGGLAAFAKAQMQAVQLAQAQGTHLSRYHPNVPSNSIWSHGKGRGGSGMPVMDDEQLIDWGTAAATKAEEEAQVQMRVKKIMDERQKESTEDPSKKVDSTSQVERKGLSNDAECSSSKPDGRPNQLRVAVAELKEASPERKRELLGI</sequence>
<protein>
    <submittedName>
        <fullName evidence="2">Uncharacterized protein</fullName>
    </submittedName>
</protein>